<reference evidence="2" key="1">
    <citation type="submission" date="2014-03" db="EMBL/GenBank/DDBJ databases">
        <authorList>
            <person name="Aksoy S."/>
            <person name="Warren W."/>
            <person name="Wilson R.K."/>
        </authorList>
    </citation>
    <scope>NUCLEOTIDE SEQUENCE [LARGE SCALE GENOMIC DNA]</scope>
    <source>
        <strain evidence="2">IAEA</strain>
    </source>
</reference>
<sequence>MFDEKCGTNKRCINDLAQQSSFYEAPTKKKQDIDEVFWQGFAKLVKAYQRNVPEIRDQSSDVDKESFNIAVGFRVTSFRNLIKGLNFHTFLIQSFVAVVIYNDRPMAWIRHTDFCYQ</sequence>
<proteinExistence type="predicted"/>
<protein>
    <submittedName>
        <fullName evidence="1">Uncharacterized protein</fullName>
    </submittedName>
</protein>
<accession>A0A1A9WT83</accession>
<organism evidence="1 2">
    <name type="scientific">Glossina brevipalpis</name>
    <dbReference type="NCBI Taxonomy" id="37001"/>
    <lineage>
        <taxon>Eukaryota</taxon>
        <taxon>Metazoa</taxon>
        <taxon>Ecdysozoa</taxon>
        <taxon>Arthropoda</taxon>
        <taxon>Hexapoda</taxon>
        <taxon>Insecta</taxon>
        <taxon>Pterygota</taxon>
        <taxon>Neoptera</taxon>
        <taxon>Endopterygota</taxon>
        <taxon>Diptera</taxon>
        <taxon>Brachycera</taxon>
        <taxon>Muscomorpha</taxon>
        <taxon>Hippoboscoidea</taxon>
        <taxon>Glossinidae</taxon>
        <taxon>Glossina</taxon>
    </lineage>
</organism>
<dbReference type="EnsemblMetazoa" id="GBRI031100-RA">
    <property type="protein sequence ID" value="GBRI031100-PA"/>
    <property type="gene ID" value="GBRI031100"/>
</dbReference>
<dbReference type="VEuPathDB" id="VectorBase:GBRI031100"/>
<dbReference type="AlphaFoldDB" id="A0A1A9WT83"/>
<evidence type="ECO:0000313" key="1">
    <source>
        <dbReference type="EnsemblMetazoa" id="GBRI031100-PA"/>
    </source>
</evidence>
<name>A0A1A9WT83_9MUSC</name>
<dbReference type="Proteomes" id="UP000091820">
    <property type="component" value="Unassembled WGS sequence"/>
</dbReference>
<reference evidence="1" key="2">
    <citation type="submission" date="2020-05" db="UniProtKB">
        <authorList>
            <consortium name="EnsemblMetazoa"/>
        </authorList>
    </citation>
    <scope>IDENTIFICATION</scope>
    <source>
        <strain evidence="1">IAEA</strain>
    </source>
</reference>
<evidence type="ECO:0000313" key="2">
    <source>
        <dbReference type="Proteomes" id="UP000091820"/>
    </source>
</evidence>
<keyword evidence="2" id="KW-1185">Reference proteome</keyword>